<name>D8LDY8_ECTSI</name>
<dbReference type="AlphaFoldDB" id="D8LDY8"/>
<feature type="transmembrane region" description="Helical" evidence="7">
    <location>
        <begin position="159"/>
        <end position="182"/>
    </location>
</feature>
<evidence type="ECO:0000256" key="1">
    <source>
        <dbReference type="ARBA" id="ARBA00004141"/>
    </source>
</evidence>
<dbReference type="Pfam" id="PF00654">
    <property type="entry name" value="Voltage_CLC"/>
    <property type="match status" value="1"/>
</dbReference>
<dbReference type="Proteomes" id="UP000002630">
    <property type="component" value="Linkage Group LG24"/>
</dbReference>
<feature type="transmembrane region" description="Helical" evidence="7">
    <location>
        <begin position="248"/>
        <end position="266"/>
    </location>
</feature>
<dbReference type="InterPro" id="IPR014743">
    <property type="entry name" value="Cl-channel_core"/>
</dbReference>
<keyword evidence="9" id="KW-1185">Reference proteome</keyword>
<dbReference type="EMBL" id="FN649749">
    <property type="protein sequence ID" value="CBN75564.1"/>
    <property type="molecule type" value="Genomic_DNA"/>
</dbReference>
<dbReference type="GO" id="GO:0016020">
    <property type="term" value="C:membrane"/>
    <property type="evidence" value="ECO:0007669"/>
    <property type="project" value="UniProtKB-SubCell"/>
</dbReference>
<gene>
    <name evidence="8" type="ORF">Esi_0128_0053</name>
</gene>
<evidence type="ECO:0000256" key="5">
    <source>
        <dbReference type="ARBA" id="ARBA00023122"/>
    </source>
</evidence>
<dbReference type="InterPro" id="IPR001807">
    <property type="entry name" value="ClC"/>
</dbReference>
<dbReference type="PANTHER" id="PTHR11689:SF136">
    <property type="entry name" value="H(+)_CL(-) EXCHANGE TRANSPORTER 7"/>
    <property type="match status" value="1"/>
</dbReference>
<reference evidence="8 9" key="1">
    <citation type="journal article" date="2010" name="Nature">
        <title>The Ectocarpus genome and the independent evolution of multicellularity in brown algae.</title>
        <authorList>
            <person name="Cock J.M."/>
            <person name="Sterck L."/>
            <person name="Rouze P."/>
            <person name="Scornet D."/>
            <person name="Allen A.E."/>
            <person name="Amoutzias G."/>
            <person name="Anthouard V."/>
            <person name="Artiguenave F."/>
            <person name="Aury J.M."/>
            <person name="Badger J.H."/>
            <person name="Beszteri B."/>
            <person name="Billiau K."/>
            <person name="Bonnet E."/>
            <person name="Bothwell J.H."/>
            <person name="Bowler C."/>
            <person name="Boyen C."/>
            <person name="Brownlee C."/>
            <person name="Carrano C.J."/>
            <person name="Charrier B."/>
            <person name="Cho G.Y."/>
            <person name="Coelho S.M."/>
            <person name="Collen J."/>
            <person name="Corre E."/>
            <person name="Da Silva C."/>
            <person name="Delage L."/>
            <person name="Delaroque N."/>
            <person name="Dittami S.M."/>
            <person name="Doulbeau S."/>
            <person name="Elias M."/>
            <person name="Farnham G."/>
            <person name="Gachon C.M."/>
            <person name="Gschloessl B."/>
            <person name="Heesch S."/>
            <person name="Jabbari K."/>
            <person name="Jubin C."/>
            <person name="Kawai H."/>
            <person name="Kimura K."/>
            <person name="Kloareg B."/>
            <person name="Kupper F.C."/>
            <person name="Lang D."/>
            <person name="Le Bail A."/>
            <person name="Leblanc C."/>
            <person name="Lerouge P."/>
            <person name="Lohr M."/>
            <person name="Lopez P.J."/>
            <person name="Martens C."/>
            <person name="Maumus F."/>
            <person name="Michel G."/>
            <person name="Miranda-Saavedra D."/>
            <person name="Morales J."/>
            <person name="Moreau H."/>
            <person name="Motomura T."/>
            <person name="Nagasato C."/>
            <person name="Napoli C.A."/>
            <person name="Nelson D.R."/>
            <person name="Nyvall-Collen P."/>
            <person name="Peters A.F."/>
            <person name="Pommier C."/>
            <person name="Potin P."/>
            <person name="Poulain J."/>
            <person name="Quesneville H."/>
            <person name="Read B."/>
            <person name="Rensing S.A."/>
            <person name="Ritter A."/>
            <person name="Rousvoal S."/>
            <person name="Samanta M."/>
            <person name="Samson G."/>
            <person name="Schroeder D.C."/>
            <person name="Segurens B."/>
            <person name="Strittmatter M."/>
            <person name="Tonon T."/>
            <person name="Tregear J.W."/>
            <person name="Valentin K."/>
            <person name="von Dassow P."/>
            <person name="Yamagishi T."/>
            <person name="Van de Peer Y."/>
            <person name="Wincker P."/>
        </authorList>
    </citation>
    <scope>NUCLEOTIDE SEQUENCE [LARGE SCALE GENOMIC DNA]</scope>
    <source>
        <strain evidence="9">Ec32 / CCAP1310/4</strain>
    </source>
</reference>
<accession>D8LDY8</accession>
<sequence>MTLIVGALTGLIAVFVTFCTKTLLNVKFTPVYTALHIAGGPSWRAFLVMLGFNLSYVTVANGLVWLEPLAAGSGIPEIKSFLNGIDLPRVVRVKTLLCKVLGVMFSVAAGLPAGKEGPMVHSGSVVAAGISQGKSNVLGFDTSFSKFQDFRNDREKRDFVACGAAAGVAAAFGAPIGGVLFSLEEGASFWSTKLTWRAFFCAMMTVFTLYAIKSTQNLWGQQDLYYMFSFGEFDELEAGQGNFSVWELWLFILVGCMGGLIGACFNRMNQRLSTWRRKHVCTPFLRLMEVLGVTFLMTAVCFVMPMLWGVCTPKPVDMEDWTEQERTLVDELVAYNCDPNTEYNEVASLFLRDADTAIRQLFHFRESGRREISTFSSGALFVFFVPYTIMGCLTYGIAVPSGLFVPSLLSGAAFGKLRMGCSASYVWLWYGCATDLSLVR</sequence>
<evidence type="ECO:0000256" key="3">
    <source>
        <dbReference type="ARBA" id="ARBA00022737"/>
    </source>
</evidence>
<feature type="transmembrane region" description="Helical" evidence="7">
    <location>
        <begin position="384"/>
        <end position="409"/>
    </location>
</feature>
<evidence type="ECO:0000313" key="9">
    <source>
        <dbReference type="Proteomes" id="UP000002630"/>
    </source>
</evidence>
<keyword evidence="6 7" id="KW-0472">Membrane</keyword>
<evidence type="ECO:0000256" key="4">
    <source>
        <dbReference type="ARBA" id="ARBA00022989"/>
    </source>
</evidence>
<keyword evidence="3" id="KW-0677">Repeat</keyword>
<dbReference type="eggNOG" id="KOG0474">
    <property type="taxonomic scope" value="Eukaryota"/>
</dbReference>
<keyword evidence="4 7" id="KW-1133">Transmembrane helix</keyword>
<dbReference type="InParanoid" id="D8LDY8"/>
<dbReference type="EMBL" id="FN647924">
    <property type="protein sequence ID" value="CBN75564.1"/>
    <property type="molecule type" value="Genomic_DNA"/>
</dbReference>
<protein>
    <submittedName>
        <fullName evidence="8">Phatr1_ua_kg.chr_17000030</fullName>
    </submittedName>
</protein>
<dbReference type="InterPro" id="IPR051280">
    <property type="entry name" value="Cl-channel/antiporter"/>
</dbReference>
<comment type="subcellular location">
    <subcellularLocation>
        <location evidence="1">Membrane</location>
        <topology evidence="1">Multi-pass membrane protein</topology>
    </subcellularLocation>
</comment>
<evidence type="ECO:0000313" key="8">
    <source>
        <dbReference type="EMBL" id="CBN75564.1"/>
    </source>
</evidence>
<dbReference type="OrthoDB" id="428525at2759"/>
<evidence type="ECO:0000256" key="2">
    <source>
        <dbReference type="ARBA" id="ARBA00022692"/>
    </source>
</evidence>
<proteinExistence type="predicted"/>
<dbReference type="GO" id="GO:0015108">
    <property type="term" value="F:chloride transmembrane transporter activity"/>
    <property type="evidence" value="ECO:0007669"/>
    <property type="project" value="InterPro"/>
</dbReference>
<keyword evidence="2 7" id="KW-0812">Transmembrane</keyword>
<keyword evidence="5" id="KW-0129">CBS domain</keyword>
<organism evidence="8 9">
    <name type="scientific">Ectocarpus siliculosus</name>
    <name type="common">Brown alga</name>
    <name type="synonym">Conferva siliculosa</name>
    <dbReference type="NCBI Taxonomy" id="2880"/>
    <lineage>
        <taxon>Eukaryota</taxon>
        <taxon>Sar</taxon>
        <taxon>Stramenopiles</taxon>
        <taxon>Ochrophyta</taxon>
        <taxon>PX clade</taxon>
        <taxon>Phaeophyceae</taxon>
        <taxon>Ectocarpales</taxon>
        <taxon>Ectocarpaceae</taxon>
        <taxon>Ectocarpus</taxon>
    </lineage>
</organism>
<dbReference type="PRINTS" id="PR00762">
    <property type="entry name" value="CLCHANNEL"/>
</dbReference>
<evidence type="ECO:0000256" key="6">
    <source>
        <dbReference type="ARBA" id="ARBA00023136"/>
    </source>
</evidence>
<evidence type="ECO:0000256" key="7">
    <source>
        <dbReference type="SAM" id="Phobius"/>
    </source>
</evidence>
<dbReference type="SUPFAM" id="SSF81340">
    <property type="entry name" value="Clc chloride channel"/>
    <property type="match status" value="1"/>
</dbReference>
<dbReference type="Gene3D" id="1.10.3080.10">
    <property type="entry name" value="Clc chloride channel"/>
    <property type="match status" value="1"/>
</dbReference>
<dbReference type="PANTHER" id="PTHR11689">
    <property type="entry name" value="CHLORIDE CHANNEL PROTEIN CLC FAMILY MEMBER"/>
    <property type="match status" value="1"/>
</dbReference>
<dbReference type="OMA" id="QKYYQAF"/>
<feature type="transmembrane region" description="Helical" evidence="7">
    <location>
        <begin position="43"/>
        <end position="66"/>
    </location>
</feature>
<feature type="transmembrane region" description="Helical" evidence="7">
    <location>
        <begin position="287"/>
        <end position="308"/>
    </location>
</feature>